<evidence type="ECO:0000313" key="3">
    <source>
        <dbReference type="Proteomes" id="UP000195089"/>
    </source>
</evidence>
<sequence length="94" mass="10435">EEISEIGTTVLAIPGVNAWRIAMPVLKDMGVEKVYLAFDADLVENQKVRKALIDFATELKRVGYNVIIAAWNPTQGKGLDDTMQAGFKPVFQRL</sequence>
<evidence type="ECO:0000313" key="2">
    <source>
        <dbReference type="EMBL" id="OTY37811.1"/>
    </source>
</evidence>
<accession>A0A243B1H5</accession>
<proteinExistence type="predicted"/>
<dbReference type="AlphaFoldDB" id="A0A243B1H5"/>
<evidence type="ECO:0000259" key="1">
    <source>
        <dbReference type="Pfam" id="PF12965"/>
    </source>
</evidence>
<dbReference type="EMBL" id="NFDL01000100">
    <property type="protein sequence ID" value="OTY37811.1"/>
    <property type="molecule type" value="Genomic_DNA"/>
</dbReference>
<comment type="caution">
    <text evidence="2">The sequence shown here is derived from an EMBL/GenBank/DDBJ whole genome shotgun (WGS) entry which is preliminary data.</text>
</comment>
<organism evidence="2 3">
    <name type="scientific">Bacillus thuringiensis serovar pingluonsis</name>
    <dbReference type="NCBI Taxonomy" id="180881"/>
    <lineage>
        <taxon>Bacteria</taxon>
        <taxon>Bacillati</taxon>
        <taxon>Bacillota</taxon>
        <taxon>Bacilli</taxon>
        <taxon>Bacillales</taxon>
        <taxon>Bacillaceae</taxon>
        <taxon>Bacillus</taxon>
        <taxon>Bacillus cereus group</taxon>
    </lineage>
</organism>
<feature type="domain" description="DUF3854" evidence="1">
    <location>
        <begin position="32"/>
        <end position="85"/>
    </location>
</feature>
<protein>
    <recommendedName>
        <fullName evidence="1">DUF3854 domain-containing protein</fullName>
    </recommendedName>
</protein>
<gene>
    <name evidence="2" type="ORF">BK742_23685</name>
</gene>
<dbReference type="InterPro" id="IPR024385">
    <property type="entry name" value="DUF3854"/>
</dbReference>
<dbReference type="RefSeq" id="WP_140160176.1">
    <property type="nucleotide sequence ID" value="NZ_NFDL01000099.1"/>
</dbReference>
<feature type="non-terminal residue" evidence="2">
    <location>
        <position position="1"/>
    </location>
</feature>
<reference evidence="2 3" key="1">
    <citation type="submission" date="2016-10" db="EMBL/GenBank/DDBJ databases">
        <title>Comparative genomics of Bacillus thuringiensis reveals a path to pathogens against multiple invertebrate hosts.</title>
        <authorList>
            <person name="Zheng J."/>
            <person name="Gao Q."/>
            <person name="Liu H."/>
            <person name="Peng D."/>
            <person name="Ruan L."/>
            <person name="Sun M."/>
        </authorList>
    </citation>
    <scope>NUCLEOTIDE SEQUENCE [LARGE SCALE GENOMIC DNA]</scope>
    <source>
        <strain evidence="2">BGSC 4BX1</strain>
    </source>
</reference>
<name>A0A243B1H5_BACTU</name>
<dbReference type="Proteomes" id="UP000195089">
    <property type="component" value="Unassembled WGS sequence"/>
</dbReference>
<dbReference type="Pfam" id="PF12965">
    <property type="entry name" value="DUF3854"/>
    <property type="match status" value="1"/>
</dbReference>